<sequence length="166" mass="19185">MGQNSRRNREKALRDSIESQRVENMRHPKERLLPPEFIEELRKNGLYLDDFPSFVSSHKTYPSGYSICLPESSGGNRLPGEALYWIDDDGNEKTYMPNLSLWGAAGNWNIRVWAWTPGPGPGDFQKALASLDDVLINILNYFFDPNDENFKQVELARRERVEQRLP</sequence>
<organism evidence="1">
    <name type="scientific">Rhizobium rhizogenes</name>
    <name type="common">Agrobacterium rhizogenes</name>
    <dbReference type="NCBI Taxonomy" id="359"/>
    <lineage>
        <taxon>Bacteria</taxon>
        <taxon>Pseudomonadati</taxon>
        <taxon>Pseudomonadota</taxon>
        <taxon>Alphaproteobacteria</taxon>
        <taxon>Hyphomicrobiales</taxon>
        <taxon>Rhizobiaceae</taxon>
        <taxon>Rhizobium/Agrobacterium group</taxon>
        <taxon>Rhizobium</taxon>
    </lineage>
</organism>
<geneLocation type="plasmid" evidence="1">
    <name>pC5.7d</name>
</geneLocation>
<proteinExistence type="predicted"/>
<dbReference type="AlphaFoldDB" id="A0A7S4ZUM6"/>
<accession>A0A7S4ZUM6</accession>
<evidence type="ECO:0000313" key="1">
    <source>
        <dbReference type="EMBL" id="QCO89355.1"/>
    </source>
</evidence>
<gene>
    <name evidence="1" type="ORF">pC5.7d_638</name>
</gene>
<protein>
    <submittedName>
        <fullName evidence="1">Uncharacterized protein</fullName>
    </submittedName>
</protein>
<dbReference type="EMBL" id="MK318970">
    <property type="protein sequence ID" value="QCO89355.1"/>
    <property type="molecule type" value="Genomic_DNA"/>
</dbReference>
<keyword evidence="1" id="KW-0614">Plasmid</keyword>
<name>A0A7S4ZUM6_RHIRH</name>
<reference evidence="1" key="1">
    <citation type="submission" date="2018-12" db="EMBL/GenBank/DDBJ databases">
        <title>Three Rhizobium rhizogenes strains isolated from the same crown gall tumor carry diverse plasmids.</title>
        <authorList>
            <person name="Pulawska J."/>
            <person name="Kuzmanovic N."/>
        </authorList>
    </citation>
    <scope>NUCLEOTIDE SEQUENCE</scope>
    <source>
        <strain evidence="1">C5.7</strain>
        <plasmid evidence="1">pC5.7d</plasmid>
    </source>
</reference>